<organism evidence="2 3">
    <name type="scientific">Candidatus Pseudothioglobus singularis PS1</name>
    <dbReference type="NCBI Taxonomy" id="1125411"/>
    <lineage>
        <taxon>Bacteria</taxon>
        <taxon>Pseudomonadati</taxon>
        <taxon>Pseudomonadota</taxon>
        <taxon>Gammaproteobacteria</taxon>
        <taxon>Candidatus Pseudothioglobaceae</taxon>
        <taxon>Candidatus Pseudothioglobus</taxon>
    </lineage>
</organism>
<feature type="transmembrane region" description="Helical" evidence="1">
    <location>
        <begin position="22"/>
        <end position="55"/>
    </location>
</feature>
<feature type="transmembrane region" description="Helical" evidence="1">
    <location>
        <begin position="119"/>
        <end position="149"/>
    </location>
</feature>
<evidence type="ECO:0000313" key="3">
    <source>
        <dbReference type="Proteomes" id="UP000068905"/>
    </source>
</evidence>
<keyword evidence="1" id="KW-0472">Membrane</keyword>
<keyword evidence="3" id="KW-1185">Reference proteome</keyword>
<feature type="transmembrane region" description="Helical" evidence="1">
    <location>
        <begin position="62"/>
        <end position="83"/>
    </location>
</feature>
<dbReference type="STRING" id="1125411.W908_08310"/>
<gene>
    <name evidence="2" type="ORF">W908_08310</name>
</gene>
<dbReference type="KEGG" id="tsn:W908_08310"/>
<keyword evidence="1" id="KW-0812">Transmembrane</keyword>
<name>A0A0M4L6I6_9GAMM</name>
<evidence type="ECO:0000256" key="1">
    <source>
        <dbReference type="SAM" id="Phobius"/>
    </source>
</evidence>
<dbReference type="RefSeq" id="WP_053820691.1">
    <property type="nucleotide sequence ID" value="NZ_CP006911.1"/>
</dbReference>
<dbReference type="Pfam" id="PF14333">
    <property type="entry name" value="DUF4389"/>
    <property type="match status" value="2"/>
</dbReference>
<dbReference type="InterPro" id="IPR025498">
    <property type="entry name" value="DUF4389"/>
</dbReference>
<proteinExistence type="predicted"/>
<sequence>MQEYPVNLKIDYPESSDRLTAVFRLILVIPIIIILALISTYAEALSFAIAMMILFKEKYPKWWFDWNIGITKFAYRIVAYVFLMRDEYPSTDDDQSVHLTIPFPDVKQDLKRWMPLVKWILVIPHIIALIIIFIGVVLGTIFALIAILFTGKYPIAIFRFNEGFLRWSLRVSAFALLLTTDKYPPFRLSE</sequence>
<dbReference type="AlphaFoldDB" id="A0A0M4L6I6"/>
<dbReference type="OrthoDB" id="156718at2"/>
<evidence type="ECO:0000313" key="2">
    <source>
        <dbReference type="EMBL" id="ALE02513.1"/>
    </source>
</evidence>
<keyword evidence="1" id="KW-1133">Transmembrane helix</keyword>
<accession>A0A0M4L6I6</accession>
<reference evidence="2 3" key="1">
    <citation type="journal article" date="2015" name="Genome Announc.">
        <title>Genome Sequence of 'Candidatus Thioglobus singularis' Strain PS1, a Mixotroph from the SUP05 Clade of Marine Gammaproteobacteria.</title>
        <authorList>
            <person name="Marshall K.T."/>
            <person name="Morris R.M."/>
        </authorList>
    </citation>
    <scope>NUCLEOTIDE SEQUENCE [LARGE SCALE GENOMIC DNA]</scope>
    <source>
        <strain evidence="2 3">PS1</strain>
    </source>
</reference>
<protein>
    <submittedName>
        <fullName evidence="2">Membrane protein</fullName>
    </submittedName>
</protein>
<dbReference type="Proteomes" id="UP000068905">
    <property type="component" value="Chromosome"/>
</dbReference>
<dbReference type="EMBL" id="CP006911">
    <property type="protein sequence ID" value="ALE02513.1"/>
    <property type="molecule type" value="Genomic_DNA"/>
</dbReference>